<organism evidence="2 3">
    <name type="scientific">Mucilaginibacter rigui</name>
    <dbReference type="NCBI Taxonomy" id="534635"/>
    <lineage>
        <taxon>Bacteria</taxon>
        <taxon>Pseudomonadati</taxon>
        <taxon>Bacteroidota</taxon>
        <taxon>Sphingobacteriia</taxon>
        <taxon>Sphingobacteriales</taxon>
        <taxon>Sphingobacteriaceae</taxon>
        <taxon>Mucilaginibacter</taxon>
    </lineage>
</organism>
<sequence>MEDLITKALNQYFSDFKQYHLLILILFTIVIAVLQITQAIWVSGRIERFKTELKKSEIKFSRFNELQVEALHNIYHKLVNFNYANSNLFYNAYDKNNHNKYKERIQLWVKSYIECINEFSKEKILLSEETKALVKKTLIDFNKVKDAILKEDEDLNNVEEAENGVWELIYDYNDQELEIINKRIEQIKLNDFVKKSEENIKALREDIENHFSKMT</sequence>
<accession>A0ABR7WZQ6</accession>
<keyword evidence="3" id="KW-1185">Reference proteome</keyword>
<evidence type="ECO:0000313" key="2">
    <source>
        <dbReference type="EMBL" id="MBD1383826.1"/>
    </source>
</evidence>
<proteinExistence type="predicted"/>
<keyword evidence="1" id="KW-0812">Transmembrane</keyword>
<evidence type="ECO:0000256" key="1">
    <source>
        <dbReference type="SAM" id="Phobius"/>
    </source>
</evidence>
<dbReference type="EMBL" id="JACWMW010000001">
    <property type="protein sequence ID" value="MBD1383826.1"/>
    <property type="molecule type" value="Genomic_DNA"/>
</dbReference>
<protein>
    <recommendedName>
        <fullName evidence="4">DUF4760 domain-containing protein</fullName>
    </recommendedName>
</protein>
<feature type="transmembrane region" description="Helical" evidence="1">
    <location>
        <begin position="20"/>
        <end position="42"/>
    </location>
</feature>
<comment type="caution">
    <text evidence="2">The sequence shown here is derived from an EMBL/GenBank/DDBJ whole genome shotgun (WGS) entry which is preliminary data.</text>
</comment>
<dbReference type="RefSeq" id="WP_191173742.1">
    <property type="nucleotide sequence ID" value="NZ_JACWMW010000001.1"/>
</dbReference>
<keyword evidence="1" id="KW-1133">Transmembrane helix</keyword>
<reference evidence="2 3" key="1">
    <citation type="submission" date="2020-09" db="EMBL/GenBank/DDBJ databases">
        <title>Novel species of Mucilaginibacter isolated from a glacier on the Tibetan Plateau.</title>
        <authorList>
            <person name="Liu Q."/>
            <person name="Xin Y.-H."/>
        </authorList>
    </citation>
    <scope>NUCLEOTIDE SEQUENCE [LARGE SCALE GENOMIC DNA]</scope>
    <source>
        <strain evidence="2 3">CGMCC 1.13878</strain>
    </source>
</reference>
<keyword evidence="1" id="KW-0472">Membrane</keyword>
<evidence type="ECO:0000313" key="3">
    <source>
        <dbReference type="Proteomes" id="UP000618754"/>
    </source>
</evidence>
<dbReference type="Proteomes" id="UP000618754">
    <property type="component" value="Unassembled WGS sequence"/>
</dbReference>
<gene>
    <name evidence="2" type="ORF">IDJ75_00930</name>
</gene>
<evidence type="ECO:0008006" key="4">
    <source>
        <dbReference type="Google" id="ProtNLM"/>
    </source>
</evidence>
<name>A0ABR7WZQ6_9SPHI</name>